<dbReference type="OrthoDB" id="1264087at2"/>
<keyword evidence="2" id="KW-1185">Reference proteome</keyword>
<name>A0A4R8IFT7_9FLAO</name>
<reference evidence="1 2" key="1">
    <citation type="submission" date="2019-03" db="EMBL/GenBank/DDBJ databases">
        <title>Genomic Encyclopedia of Type Strains, Phase III (KMG-III): the genomes of soil and plant-associated and newly described type strains.</title>
        <authorList>
            <person name="Whitman W."/>
        </authorList>
    </citation>
    <scope>NUCLEOTIDE SEQUENCE [LARGE SCALE GENOMIC DNA]</scope>
    <source>
        <strain evidence="1 2">CGMCC 1.12802</strain>
    </source>
</reference>
<proteinExistence type="predicted"/>
<dbReference type="Proteomes" id="UP000295313">
    <property type="component" value="Unassembled WGS sequence"/>
</dbReference>
<organism evidence="1 2">
    <name type="scientific">Epilithonimonas xixisoli</name>
    <dbReference type="NCBI Taxonomy" id="1476462"/>
    <lineage>
        <taxon>Bacteria</taxon>
        <taxon>Pseudomonadati</taxon>
        <taxon>Bacteroidota</taxon>
        <taxon>Flavobacteriia</taxon>
        <taxon>Flavobacteriales</taxon>
        <taxon>Weeksellaceae</taxon>
        <taxon>Chryseobacterium group</taxon>
        <taxon>Epilithonimonas</taxon>
    </lineage>
</organism>
<sequence>MDTIVVHPTTPEESKFLEKLLKRMKFSFEKVSEEIVNVSVAELNSINKGIDEANEKKLISSSDVHAKARALCSK</sequence>
<dbReference type="EMBL" id="SOEO01000002">
    <property type="protein sequence ID" value="TDX84314.1"/>
    <property type="molecule type" value="Genomic_DNA"/>
</dbReference>
<evidence type="ECO:0000313" key="2">
    <source>
        <dbReference type="Proteomes" id="UP000295313"/>
    </source>
</evidence>
<dbReference type="AlphaFoldDB" id="A0A4R8IFT7"/>
<comment type="caution">
    <text evidence="1">The sequence shown here is derived from an EMBL/GenBank/DDBJ whole genome shotgun (WGS) entry which is preliminary data.</text>
</comment>
<accession>A0A4R8IFT7</accession>
<dbReference type="RefSeq" id="WP_133944335.1">
    <property type="nucleotide sequence ID" value="NZ_SOEO01000002.1"/>
</dbReference>
<gene>
    <name evidence="1" type="ORF">B0I22_1926</name>
</gene>
<protein>
    <submittedName>
        <fullName evidence="1">Uncharacterized protein</fullName>
    </submittedName>
</protein>
<evidence type="ECO:0000313" key="1">
    <source>
        <dbReference type="EMBL" id="TDX84314.1"/>
    </source>
</evidence>